<name>A0A6A5WE11_9PLEO</name>
<feature type="region of interest" description="Disordered" evidence="1">
    <location>
        <begin position="390"/>
        <end position="420"/>
    </location>
</feature>
<proteinExistence type="predicted"/>
<feature type="region of interest" description="Disordered" evidence="1">
    <location>
        <begin position="23"/>
        <end position="102"/>
    </location>
</feature>
<feature type="compositionally biased region" description="Low complexity" evidence="1">
    <location>
        <begin position="398"/>
        <end position="408"/>
    </location>
</feature>
<feature type="compositionally biased region" description="Basic residues" evidence="1">
    <location>
        <begin position="84"/>
        <end position="93"/>
    </location>
</feature>
<accession>A0A6A5WE11</accession>
<dbReference type="AlphaFoldDB" id="A0A6A5WE11"/>
<keyword evidence="3" id="KW-1185">Reference proteome</keyword>
<protein>
    <submittedName>
        <fullName evidence="2">Uncharacterized protein</fullName>
    </submittedName>
</protein>
<feature type="compositionally biased region" description="Low complexity" evidence="1">
    <location>
        <begin position="37"/>
        <end position="52"/>
    </location>
</feature>
<dbReference type="Proteomes" id="UP000799779">
    <property type="component" value="Unassembled WGS sequence"/>
</dbReference>
<organism evidence="2 3">
    <name type="scientific">Amniculicola lignicola CBS 123094</name>
    <dbReference type="NCBI Taxonomy" id="1392246"/>
    <lineage>
        <taxon>Eukaryota</taxon>
        <taxon>Fungi</taxon>
        <taxon>Dikarya</taxon>
        <taxon>Ascomycota</taxon>
        <taxon>Pezizomycotina</taxon>
        <taxon>Dothideomycetes</taxon>
        <taxon>Pleosporomycetidae</taxon>
        <taxon>Pleosporales</taxon>
        <taxon>Amniculicolaceae</taxon>
        <taxon>Amniculicola</taxon>
    </lineage>
</organism>
<gene>
    <name evidence="2" type="ORF">P154DRAFT_536379</name>
</gene>
<reference evidence="2" key="1">
    <citation type="journal article" date="2020" name="Stud. Mycol.">
        <title>101 Dothideomycetes genomes: a test case for predicting lifestyles and emergence of pathogens.</title>
        <authorList>
            <person name="Haridas S."/>
            <person name="Albert R."/>
            <person name="Binder M."/>
            <person name="Bloem J."/>
            <person name="Labutti K."/>
            <person name="Salamov A."/>
            <person name="Andreopoulos B."/>
            <person name="Baker S."/>
            <person name="Barry K."/>
            <person name="Bills G."/>
            <person name="Bluhm B."/>
            <person name="Cannon C."/>
            <person name="Castanera R."/>
            <person name="Culley D."/>
            <person name="Daum C."/>
            <person name="Ezra D."/>
            <person name="Gonzalez J."/>
            <person name="Henrissat B."/>
            <person name="Kuo A."/>
            <person name="Liang C."/>
            <person name="Lipzen A."/>
            <person name="Lutzoni F."/>
            <person name="Magnuson J."/>
            <person name="Mondo S."/>
            <person name="Nolan M."/>
            <person name="Ohm R."/>
            <person name="Pangilinan J."/>
            <person name="Park H.-J."/>
            <person name="Ramirez L."/>
            <person name="Alfaro M."/>
            <person name="Sun H."/>
            <person name="Tritt A."/>
            <person name="Yoshinaga Y."/>
            <person name="Zwiers L.-H."/>
            <person name="Turgeon B."/>
            <person name="Goodwin S."/>
            <person name="Spatafora J."/>
            <person name="Crous P."/>
            <person name="Grigoriev I."/>
        </authorList>
    </citation>
    <scope>NUCLEOTIDE SEQUENCE</scope>
    <source>
        <strain evidence="2">CBS 123094</strain>
    </source>
</reference>
<evidence type="ECO:0000313" key="3">
    <source>
        <dbReference type="Proteomes" id="UP000799779"/>
    </source>
</evidence>
<feature type="region of interest" description="Disordered" evidence="1">
    <location>
        <begin position="164"/>
        <end position="183"/>
    </location>
</feature>
<evidence type="ECO:0000256" key="1">
    <source>
        <dbReference type="SAM" id="MobiDB-lite"/>
    </source>
</evidence>
<sequence length="587" mass="64729">MPLSPIDLVRGLWRYATGRGFQARPPAPNIFYKEQAHAAASGSDSASTPGPSVGSPDSNPSRRPKQVRFSADTKEGPDPNSKTFTKKAHRSSPRWRQPVPPLFQRRPQLLGATASPYAGFTRVNVAMNSNHPNFQPKSLSPTISPGIQAYAGSEPMGAATANANTVHASPGTAGSARGSSPEPAFETYPSVFTRYLVEEKAKNILKPNMGPDYKGTRNGIDYYHSKDAYPECGSFSTHVLTCGHWIEDVVKEPGHLLPPDSPCGLNCIRPNSKYNHLAHPSHNCPQCFEVANSILTNRLTLLEKAKLDEAKKAGVESFIISYLVEVIAARNILKGNITETVLAMYHSNYGRTCKQETPRFPFATPGVAEMAARDAQKRAVAYCQSHSIPLPKSGMPTPSSSPSLEPEPVYGHQKSKVKPPYTTKFTIPQKRKASAEVKEASFPNLDKKPMRGRAWDKVMEEEKQKQAFTPQWRMNNNKRKAGDEVAGDPVPKMNARKLAFGQPGWANLSHAVEMSFGRKRGAEKMDGLEECEWNGERGGKKWQPEPDPEVLLAIDELEAEIAWMEYMERAQKEAEAQRNVKEGDTPL</sequence>
<evidence type="ECO:0000313" key="2">
    <source>
        <dbReference type="EMBL" id="KAF1998381.1"/>
    </source>
</evidence>
<dbReference type="EMBL" id="ML977604">
    <property type="protein sequence ID" value="KAF1998381.1"/>
    <property type="molecule type" value="Genomic_DNA"/>
</dbReference>